<accession>A0A8H3FZN8</accession>
<keyword evidence="4 10" id="KW-0812">Transmembrane</keyword>
<dbReference type="PANTHER" id="PTHR28285">
    <property type="entry name" value="PROTEIN BIG1"/>
    <property type="match status" value="1"/>
</dbReference>
<dbReference type="InterPro" id="IPR037654">
    <property type="entry name" value="Big1"/>
</dbReference>
<feature type="domain" description="V-type proton ATPase subunit S1/VOA1 transmembrane" evidence="12">
    <location>
        <begin position="221"/>
        <end position="260"/>
    </location>
</feature>
<dbReference type="PANTHER" id="PTHR28285:SF1">
    <property type="entry name" value="PROTEIN BIG1"/>
    <property type="match status" value="1"/>
</dbReference>
<keyword evidence="6" id="KW-0256">Endoplasmic reticulum</keyword>
<evidence type="ECO:0000256" key="7">
    <source>
        <dbReference type="ARBA" id="ARBA00022989"/>
    </source>
</evidence>
<dbReference type="InterPro" id="IPR046756">
    <property type="entry name" value="VAS1/VOA1_TM"/>
</dbReference>
<comment type="subcellular location">
    <subcellularLocation>
        <location evidence="1">Endoplasmic reticulum membrane</location>
        <topology evidence="1">Single-pass type I membrane protein</topology>
    </subcellularLocation>
</comment>
<evidence type="ECO:0000259" key="12">
    <source>
        <dbReference type="Pfam" id="PF20520"/>
    </source>
</evidence>
<dbReference type="GO" id="GO:0071555">
    <property type="term" value="P:cell wall organization"/>
    <property type="evidence" value="ECO:0007669"/>
    <property type="project" value="UniProtKB-KW"/>
</dbReference>
<evidence type="ECO:0000256" key="2">
    <source>
        <dbReference type="ARBA" id="ARBA00008203"/>
    </source>
</evidence>
<evidence type="ECO:0000256" key="10">
    <source>
        <dbReference type="SAM" id="Phobius"/>
    </source>
</evidence>
<dbReference type="GO" id="GO:0005789">
    <property type="term" value="C:endoplasmic reticulum membrane"/>
    <property type="evidence" value="ECO:0007669"/>
    <property type="project" value="UniProtKB-SubCell"/>
</dbReference>
<keyword evidence="5 11" id="KW-0732">Signal</keyword>
<evidence type="ECO:0000256" key="6">
    <source>
        <dbReference type="ARBA" id="ARBA00022824"/>
    </source>
</evidence>
<evidence type="ECO:0000256" key="4">
    <source>
        <dbReference type="ARBA" id="ARBA00022692"/>
    </source>
</evidence>
<organism evidence="13 14">
    <name type="scientific">Imshaugia aleurites</name>
    <dbReference type="NCBI Taxonomy" id="172621"/>
    <lineage>
        <taxon>Eukaryota</taxon>
        <taxon>Fungi</taxon>
        <taxon>Dikarya</taxon>
        <taxon>Ascomycota</taxon>
        <taxon>Pezizomycotina</taxon>
        <taxon>Lecanoromycetes</taxon>
        <taxon>OSLEUM clade</taxon>
        <taxon>Lecanoromycetidae</taxon>
        <taxon>Lecanorales</taxon>
        <taxon>Lecanorineae</taxon>
        <taxon>Parmeliaceae</taxon>
        <taxon>Imshaugia</taxon>
    </lineage>
</organism>
<dbReference type="GO" id="GO:0009272">
    <property type="term" value="P:fungal-type cell wall biogenesis"/>
    <property type="evidence" value="ECO:0007669"/>
    <property type="project" value="TreeGrafter"/>
</dbReference>
<evidence type="ECO:0000256" key="8">
    <source>
        <dbReference type="ARBA" id="ARBA00023136"/>
    </source>
</evidence>
<feature type="transmembrane region" description="Helical" evidence="10">
    <location>
        <begin position="222"/>
        <end position="245"/>
    </location>
</feature>
<gene>
    <name evidence="13" type="ORF">IMSHALPRED_010156</name>
</gene>
<comment type="caution">
    <text evidence="13">The sequence shown here is derived from an EMBL/GenBank/DDBJ whole genome shotgun (WGS) entry which is preliminary data.</text>
</comment>
<evidence type="ECO:0000256" key="3">
    <source>
        <dbReference type="ARBA" id="ARBA00022089"/>
    </source>
</evidence>
<dbReference type="EMBL" id="CAJPDT010000082">
    <property type="protein sequence ID" value="CAF9935246.1"/>
    <property type="molecule type" value="Genomic_DNA"/>
</dbReference>
<evidence type="ECO:0000313" key="13">
    <source>
        <dbReference type="EMBL" id="CAF9935246.1"/>
    </source>
</evidence>
<reference evidence="13" key="1">
    <citation type="submission" date="2021-03" db="EMBL/GenBank/DDBJ databases">
        <authorList>
            <person name="Tagirdzhanova G."/>
        </authorList>
    </citation>
    <scope>NUCLEOTIDE SEQUENCE</scope>
</reference>
<keyword evidence="7 10" id="KW-1133">Transmembrane helix</keyword>
<keyword evidence="14" id="KW-1185">Reference proteome</keyword>
<feature type="signal peptide" evidence="11">
    <location>
        <begin position="1"/>
        <end position="19"/>
    </location>
</feature>
<evidence type="ECO:0000256" key="5">
    <source>
        <dbReference type="ARBA" id="ARBA00022729"/>
    </source>
</evidence>
<dbReference type="GO" id="GO:0006078">
    <property type="term" value="P:(1-&gt;6)-beta-D-glucan biosynthetic process"/>
    <property type="evidence" value="ECO:0007669"/>
    <property type="project" value="TreeGrafter"/>
</dbReference>
<dbReference type="Proteomes" id="UP000664534">
    <property type="component" value="Unassembled WGS sequence"/>
</dbReference>
<keyword evidence="9" id="KW-0961">Cell wall biogenesis/degradation</keyword>
<evidence type="ECO:0000256" key="11">
    <source>
        <dbReference type="SAM" id="SignalP"/>
    </source>
</evidence>
<evidence type="ECO:0000313" key="14">
    <source>
        <dbReference type="Proteomes" id="UP000664534"/>
    </source>
</evidence>
<dbReference type="Pfam" id="PF20520">
    <property type="entry name" value="Ac45-VOA1_TM"/>
    <property type="match status" value="1"/>
</dbReference>
<comment type="similarity">
    <text evidence="2">Belongs to the BIG1 family.</text>
</comment>
<proteinExistence type="inferred from homology"/>
<name>A0A8H3FZN8_9LECA</name>
<dbReference type="OrthoDB" id="9985059at2759"/>
<dbReference type="AlphaFoldDB" id="A0A8H3FZN8"/>
<evidence type="ECO:0000256" key="1">
    <source>
        <dbReference type="ARBA" id="ARBA00004115"/>
    </source>
</evidence>
<protein>
    <recommendedName>
        <fullName evidence="3">Protein BIG1</fullName>
    </recommendedName>
</protein>
<feature type="chain" id="PRO_5034425427" description="Protein BIG1" evidence="11">
    <location>
        <begin position="20"/>
        <end position="272"/>
    </location>
</feature>
<sequence>MLSTRIWALLASSPDLTSATSLSKVIVPILEQCTSDTYIIVSQPGVNAVDYQDRATPYLRMKLLGDDKSIRSSLTVKEVMGELSGILLSKAIQQKCGAGHLRVDASTGSFAISEDTKPRVIDLDFPALPSGIGRSQTLTEHDAFLASVLELLSSDKFTVIYTTTPPHAIHQPASAESESYEIDTQFQEPVHMDLKRDFSNNKRASDGNITLPDGPLFERYQYLTPGLFMGLLVSFILISILYVGINGVASLQVSYAAFDKEMGPTQQKKQPQ</sequence>
<keyword evidence="8 10" id="KW-0472">Membrane</keyword>
<evidence type="ECO:0000256" key="9">
    <source>
        <dbReference type="ARBA" id="ARBA00023316"/>
    </source>
</evidence>